<keyword evidence="3" id="KW-1185">Reference proteome</keyword>
<dbReference type="Pfam" id="PF26325">
    <property type="entry name" value="YhjD"/>
    <property type="match status" value="1"/>
</dbReference>
<gene>
    <name evidence="2" type="ORF">ACFQPF_08540</name>
</gene>
<dbReference type="EMBL" id="JBHTCP010000014">
    <property type="protein sequence ID" value="MFC7371722.1"/>
    <property type="molecule type" value="Genomic_DNA"/>
</dbReference>
<sequence length="121" mass="14676">MLYGSEEDRGLIERFIMYPMLLTIFDRDLRIIQAVPLKLKRPYILLIEKIMDDISMELHETRKQMLSRKIKVMDGKRLDDLTEYEIFIRGYREVMRFPNVHLRNKAETLIEHFLLKKYPST</sequence>
<feature type="domain" description="CARD" evidence="1">
    <location>
        <begin position="51"/>
        <end position="121"/>
    </location>
</feature>
<evidence type="ECO:0000313" key="3">
    <source>
        <dbReference type="Proteomes" id="UP001596549"/>
    </source>
</evidence>
<comment type="caution">
    <text evidence="2">The sequence shown here is derived from an EMBL/GenBank/DDBJ whole genome shotgun (WGS) entry which is preliminary data.</text>
</comment>
<reference evidence="3" key="1">
    <citation type="journal article" date="2019" name="Int. J. Syst. Evol. Microbiol.">
        <title>The Global Catalogue of Microorganisms (GCM) 10K type strain sequencing project: providing services to taxonomists for standard genome sequencing and annotation.</title>
        <authorList>
            <consortium name="The Broad Institute Genomics Platform"/>
            <consortium name="The Broad Institute Genome Sequencing Center for Infectious Disease"/>
            <person name="Wu L."/>
            <person name="Ma J."/>
        </authorList>
    </citation>
    <scope>NUCLEOTIDE SEQUENCE [LARGE SCALE GENOMIC DNA]</scope>
    <source>
        <strain evidence="3">NBRC 106396</strain>
    </source>
</reference>
<dbReference type="Proteomes" id="UP001596549">
    <property type="component" value="Unassembled WGS sequence"/>
</dbReference>
<accession>A0ABW2NQX4</accession>
<protein>
    <recommendedName>
        <fullName evidence="1">CARD domain-containing protein</fullName>
    </recommendedName>
</protein>
<organism evidence="2 3">
    <name type="scientific">Fictibacillus iocasae</name>
    <dbReference type="NCBI Taxonomy" id="2715437"/>
    <lineage>
        <taxon>Bacteria</taxon>
        <taxon>Bacillati</taxon>
        <taxon>Bacillota</taxon>
        <taxon>Bacilli</taxon>
        <taxon>Bacillales</taxon>
        <taxon>Fictibacillaceae</taxon>
        <taxon>Fictibacillus</taxon>
    </lineage>
</organism>
<dbReference type="RefSeq" id="WP_379748585.1">
    <property type="nucleotide sequence ID" value="NZ_JBHTCP010000014.1"/>
</dbReference>
<dbReference type="InterPro" id="IPR001315">
    <property type="entry name" value="CARD"/>
</dbReference>
<evidence type="ECO:0000259" key="1">
    <source>
        <dbReference type="PROSITE" id="PS50209"/>
    </source>
</evidence>
<name>A0ABW2NQX4_9BACL</name>
<dbReference type="PROSITE" id="PS50209">
    <property type="entry name" value="CARD"/>
    <property type="match status" value="1"/>
</dbReference>
<dbReference type="InterPro" id="IPR058600">
    <property type="entry name" value="YhjD-like"/>
</dbReference>
<evidence type="ECO:0000313" key="2">
    <source>
        <dbReference type="EMBL" id="MFC7371722.1"/>
    </source>
</evidence>
<proteinExistence type="predicted"/>